<dbReference type="EMBL" id="QRDW01000010">
    <property type="protein sequence ID" value="RED46097.1"/>
    <property type="molecule type" value="Genomic_DNA"/>
</dbReference>
<reference evidence="2 3" key="1">
    <citation type="submission" date="2018-07" db="EMBL/GenBank/DDBJ databases">
        <title>Genomic Encyclopedia of Type Strains, Phase III (KMG-III): the genomes of soil and plant-associated and newly described type strains.</title>
        <authorList>
            <person name="Whitman W."/>
        </authorList>
    </citation>
    <scope>NUCLEOTIDE SEQUENCE [LARGE SCALE GENOMIC DNA]</scope>
    <source>
        <strain evidence="2 3">CECT 8488</strain>
    </source>
</reference>
<protein>
    <submittedName>
        <fullName evidence="2">Uncharacterized protein</fullName>
    </submittedName>
</protein>
<sequence length="202" mass="22582">MQTCGTGLPAQPHLILQFLPGRQVQAGAGNHIQPIESRTRPLQRLFGSCQRLSPVASNRPVSDCPLTHQGSGAVNPIQCNARLRNRGHRSGLSGKYHDLRALNRFHFARFHHGMRNGISRSRRQGFPHKKPSFGEQREFCQGFDWISQERRWQTTGLNQNFVHLRSGAVHRLPAKSAPHDPGSFHSTRISPPAPGWPMRGSG</sequence>
<keyword evidence="3" id="KW-1185">Reference proteome</keyword>
<name>A0A3D9H9E2_9PROT</name>
<dbReference type="AlphaFoldDB" id="A0A3D9H9E2"/>
<accession>A0A3D9H9E2</accession>
<feature type="region of interest" description="Disordered" evidence="1">
    <location>
        <begin position="173"/>
        <end position="202"/>
    </location>
</feature>
<gene>
    <name evidence="2" type="ORF">DFP90_1105</name>
</gene>
<evidence type="ECO:0000256" key="1">
    <source>
        <dbReference type="SAM" id="MobiDB-lite"/>
    </source>
</evidence>
<organism evidence="2 3">
    <name type="scientific">Aestuariispira insulae</name>
    <dbReference type="NCBI Taxonomy" id="1461337"/>
    <lineage>
        <taxon>Bacteria</taxon>
        <taxon>Pseudomonadati</taxon>
        <taxon>Pseudomonadota</taxon>
        <taxon>Alphaproteobacteria</taxon>
        <taxon>Rhodospirillales</taxon>
        <taxon>Kiloniellaceae</taxon>
        <taxon>Aestuariispira</taxon>
    </lineage>
</organism>
<evidence type="ECO:0000313" key="2">
    <source>
        <dbReference type="EMBL" id="RED46097.1"/>
    </source>
</evidence>
<evidence type="ECO:0000313" key="3">
    <source>
        <dbReference type="Proteomes" id="UP000256845"/>
    </source>
</evidence>
<proteinExistence type="predicted"/>
<dbReference type="Proteomes" id="UP000256845">
    <property type="component" value="Unassembled WGS sequence"/>
</dbReference>
<comment type="caution">
    <text evidence="2">The sequence shown here is derived from an EMBL/GenBank/DDBJ whole genome shotgun (WGS) entry which is preliminary data.</text>
</comment>